<protein>
    <submittedName>
        <fullName evidence="1">DUF692 domain-containing protein</fullName>
    </submittedName>
</protein>
<sequence length="283" mass="31545">MTFPALGYGVGLRTQHYRDFLRQRPSIDWLEVHSENYFGVGVDLDVLDNLRADYPISMHGVGLGIGSAHGYSLEHVAKIKALAERIQPALISEHLCWASVAGRHLNDLLPLPLIKTALTLISERVDHLQNTLQQRVMLENVSSYVRFACDEMSETEFLSQLVKRTGCGILLDINNLYVNQANHAESAQQALAMLQQLPPGCIGELHLAGHLVTDTGLVDTHGCRVDPAVWALYKEARRLFGAHIPTLIEWDTDIPELDVLLDEANQAKQRTEQVLKEQSCALI</sequence>
<dbReference type="PANTHER" id="PTHR42194:SF1">
    <property type="entry name" value="UPF0276 PROTEIN HI_1600"/>
    <property type="match status" value="1"/>
</dbReference>
<dbReference type="InterPro" id="IPR036237">
    <property type="entry name" value="Xyl_isomerase-like_sf"/>
</dbReference>
<name>A0A4V3AV15_9BURK</name>
<dbReference type="AlphaFoldDB" id="A0A4V3AV15"/>
<dbReference type="InterPro" id="IPR007801">
    <property type="entry name" value="MbnB/TglH/ChrH"/>
</dbReference>
<dbReference type="Proteomes" id="UP000294829">
    <property type="component" value="Unassembled WGS sequence"/>
</dbReference>
<evidence type="ECO:0000313" key="2">
    <source>
        <dbReference type="Proteomes" id="UP000294829"/>
    </source>
</evidence>
<organism evidence="1 2">
    <name type="scientific">Sapientia aquatica</name>
    <dbReference type="NCBI Taxonomy" id="1549640"/>
    <lineage>
        <taxon>Bacteria</taxon>
        <taxon>Pseudomonadati</taxon>
        <taxon>Pseudomonadota</taxon>
        <taxon>Betaproteobacteria</taxon>
        <taxon>Burkholderiales</taxon>
        <taxon>Oxalobacteraceae</taxon>
        <taxon>Sapientia</taxon>
    </lineage>
</organism>
<comment type="caution">
    <text evidence="1">The sequence shown here is derived from an EMBL/GenBank/DDBJ whole genome shotgun (WGS) entry which is preliminary data.</text>
</comment>
<dbReference type="NCBIfam" id="NF003818">
    <property type="entry name" value="PRK05409.1"/>
    <property type="match status" value="1"/>
</dbReference>
<gene>
    <name evidence="1" type="ORF">E2I14_04360</name>
</gene>
<dbReference type="SUPFAM" id="SSF51658">
    <property type="entry name" value="Xylose isomerase-like"/>
    <property type="match status" value="1"/>
</dbReference>
<dbReference type="OrthoDB" id="9763101at2"/>
<proteinExistence type="predicted"/>
<dbReference type="PANTHER" id="PTHR42194">
    <property type="entry name" value="UPF0276 PROTEIN HI_1600"/>
    <property type="match status" value="1"/>
</dbReference>
<evidence type="ECO:0000313" key="1">
    <source>
        <dbReference type="EMBL" id="TDK67628.1"/>
    </source>
</evidence>
<dbReference type="EMBL" id="SMYL01000002">
    <property type="protein sequence ID" value="TDK67628.1"/>
    <property type="molecule type" value="Genomic_DNA"/>
</dbReference>
<accession>A0A4V3AV15</accession>
<dbReference type="Gene3D" id="3.20.20.150">
    <property type="entry name" value="Divalent-metal-dependent TIM barrel enzymes"/>
    <property type="match status" value="1"/>
</dbReference>
<dbReference type="Pfam" id="PF05114">
    <property type="entry name" value="MbnB_TglH_ChrH"/>
    <property type="match status" value="1"/>
</dbReference>
<keyword evidence="2" id="KW-1185">Reference proteome</keyword>
<reference evidence="1 2" key="1">
    <citation type="submission" date="2019-03" db="EMBL/GenBank/DDBJ databases">
        <title>Sapientia aquatica gen. nov., sp. nov., isolated from a crater lake.</title>
        <authorList>
            <person name="Felfoldi T."/>
            <person name="Szabo A."/>
            <person name="Toth E."/>
            <person name="Schumann P."/>
            <person name="Keki Z."/>
            <person name="Marialigeti K."/>
            <person name="Mathe I."/>
        </authorList>
    </citation>
    <scope>NUCLEOTIDE SEQUENCE [LARGE SCALE GENOMIC DNA]</scope>
    <source>
        <strain evidence="1 2">SA-152</strain>
    </source>
</reference>